<keyword evidence="2" id="KW-0378">Hydrolase</keyword>
<name>A0A6M8J211_9ACTN</name>
<proteinExistence type="inferred from homology"/>
<accession>A0A6M8J211</accession>
<gene>
    <name evidence="5" type="ORF">HLV38_02635</name>
</gene>
<comment type="similarity">
    <text evidence="3">Belongs to the peptidase U32 family.</text>
</comment>
<dbReference type="AlphaFoldDB" id="A0A6M8J211"/>
<dbReference type="RefSeq" id="WP_173164063.1">
    <property type="nucleotide sequence ID" value="NZ_CP053716.1"/>
</dbReference>
<evidence type="ECO:0000256" key="1">
    <source>
        <dbReference type="ARBA" id="ARBA00022670"/>
    </source>
</evidence>
<dbReference type="Pfam" id="PF01136">
    <property type="entry name" value="Peptidase_U32"/>
    <property type="match status" value="1"/>
</dbReference>
<feature type="compositionally biased region" description="Polar residues" evidence="4">
    <location>
        <begin position="1"/>
        <end position="16"/>
    </location>
</feature>
<dbReference type="PANTHER" id="PTHR30217">
    <property type="entry name" value="PEPTIDASE U32 FAMILY"/>
    <property type="match status" value="1"/>
</dbReference>
<dbReference type="KEGG" id="bwa:HLV38_02635"/>
<protein>
    <submittedName>
        <fullName evidence="5">U32 family peptidase</fullName>
    </submittedName>
</protein>
<keyword evidence="6" id="KW-1185">Reference proteome</keyword>
<evidence type="ECO:0000256" key="2">
    <source>
        <dbReference type="ARBA" id="ARBA00022801"/>
    </source>
</evidence>
<dbReference type="PROSITE" id="PS01276">
    <property type="entry name" value="PEPTIDASE_U32"/>
    <property type="match status" value="1"/>
</dbReference>
<dbReference type="GO" id="GO:0006508">
    <property type="term" value="P:proteolysis"/>
    <property type="evidence" value="ECO:0007669"/>
    <property type="project" value="UniProtKB-KW"/>
</dbReference>
<evidence type="ECO:0000256" key="3">
    <source>
        <dbReference type="ARBA" id="ARBA00038374"/>
    </source>
</evidence>
<dbReference type="GO" id="GO:0008233">
    <property type="term" value="F:peptidase activity"/>
    <property type="evidence" value="ECO:0007669"/>
    <property type="project" value="UniProtKB-KW"/>
</dbReference>
<dbReference type="SUPFAM" id="SSF51366">
    <property type="entry name" value="Ribulose-phoshate binding barrel"/>
    <property type="match status" value="1"/>
</dbReference>
<evidence type="ECO:0000256" key="4">
    <source>
        <dbReference type="SAM" id="MobiDB-lite"/>
    </source>
</evidence>
<keyword evidence="1" id="KW-0645">Protease</keyword>
<dbReference type="InterPro" id="IPR051454">
    <property type="entry name" value="RNA/ubiquinone_mod_enzymes"/>
</dbReference>
<dbReference type="EMBL" id="CP053716">
    <property type="protein sequence ID" value="QKF07141.1"/>
    <property type="molecule type" value="Genomic_DNA"/>
</dbReference>
<organism evidence="5 6">
    <name type="scientific">Berryella wangjianweii</name>
    <dbReference type="NCBI Taxonomy" id="2734634"/>
    <lineage>
        <taxon>Bacteria</taxon>
        <taxon>Bacillati</taxon>
        <taxon>Actinomycetota</taxon>
        <taxon>Coriobacteriia</taxon>
        <taxon>Eggerthellales</taxon>
        <taxon>Eggerthellaceae</taxon>
        <taxon>Berryella</taxon>
    </lineage>
</organism>
<evidence type="ECO:0000313" key="5">
    <source>
        <dbReference type="EMBL" id="QKF07141.1"/>
    </source>
</evidence>
<evidence type="ECO:0000313" key="6">
    <source>
        <dbReference type="Proteomes" id="UP000503297"/>
    </source>
</evidence>
<dbReference type="InterPro" id="IPR001539">
    <property type="entry name" value="Peptidase_U32"/>
</dbReference>
<dbReference type="Proteomes" id="UP000503297">
    <property type="component" value="Chromosome"/>
</dbReference>
<feature type="region of interest" description="Disordered" evidence="4">
    <location>
        <begin position="1"/>
        <end position="28"/>
    </location>
</feature>
<dbReference type="PANTHER" id="PTHR30217:SF6">
    <property type="entry name" value="TRNA HYDROXYLATION PROTEIN P"/>
    <property type="match status" value="1"/>
</dbReference>
<reference evidence="6" key="1">
    <citation type="submission" date="2020-05" db="EMBL/GenBank/DDBJ databases">
        <title>Novel species in genus Nocardioides.</title>
        <authorList>
            <person name="Zhang G."/>
        </authorList>
    </citation>
    <scope>NUCLEOTIDE SEQUENCE [LARGE SCALE GENOMIC DNA]</scope>
    <source>
        <strain evidence="6">zg-1050</strain>
    </source>
</reference>
<dbReference type="InterPro" id="IPR011060">
    <property type="entry name" value="RibuloseP-bd_barrel"/>
</dbReference>
<sequence length="475" mass="51472">MSCRSRNLTCAPSSACPSRPAGFDNGEDRRIVPDAAERGAVRGDGSSCPVPELLAPAGGRSQLEAAVRFGADAVFLAADRFGMRARASNFPLDQLPDAVAYAHAAGVKVHATLNILMHDRDIRALPAYVEALAAAGVDAFIVSDLGALSVIQRHAPRAELHVSTQASVMNAEAARMWHQLGAARVVCARELSLDDIAELRARAPRDLKIEAFVHGAMCMAYSGRCLLSAGMTGRSGNKGACAQSCRWGYALVEEKRPGEYFPVESDEYGTYVMNAEDLCMVEHLDALRAAGVDALKIEGRNKQAFYVATVVGAYRRALDGGSARHAAEELRRVSHRPYGTGFYFGRPRQSAHADGYVRRYLHAATVERCRPSSSCGDSRGFEVIVRCQNRFVPTDELEALTPGREPFALQPRDLQLLMPVDGRAPFVERRVGLDEALAQGAWEHVAVANRASEHYRFIAPAPLQPGDFLRVPASS</sequence>